<dbReference type="InterPro" id="IPR019301">
    <property type="entry name" value="Flagellar_prot_FlgJ_N"/>
</dbReference>
<gene>
    <name evidence="2" type="ORF">M8523_04850</name>
</gene>
<dbReference type="Proteomes" id="UP001165667">
    <property type="component" value="Unassembled WGS sequence"/>
</dbReference>
<reference evidence="2" key="1">
    <citation type="submission" date="2022-05" db="EMBL/GenBank/DDBJ databases">
        <authorList>
            <person name="Pankratov T."/>
        </authorList>
    </citation>
    <scope>NUCLEOTIDE SEQUENCE</scope>
    <source>
        <strain evidence="2">BP6-180914</strain>
    </source>
</reference>
<dbReference type="AlphaFoldDB" id="A0AA41YU92"/>
<dbReference type="RefSeq" id="WP_282583702.1">
    <property type="nucleotide sequence ID" value="NZ_JAMOIM010000002.1"/>
</dbReference>
<name>A0AA41YU92_9HYPH</name>
<keyword evidence="3" id="KW-1185">Reference proteome</keyword>
<evidence type="ECO:0000313" key="3">
    <source>
        <dbReference type="Proteomes" id="UP001165667"/>
    </source>
</evidence>
<sequence length="173" mass="18046">MSIAPPSDIVLDVAQAADPSRVQAAAAKLASLAAGTTGDIDFTAVLQSRSAPIAPPQTSPAAHPLDYGRGHQIETKRSSPYQKFEAVVLQNFLQSILPKDSELFGDAFSADAYRSMLAEQLATQVAKTGRLGIAHAIEAKENLLHPQHAGAAPAGLTVNNALAAITPRLKTTS</sequence>
<proteinExistence type="predicted"/>
<protein>
    <submittedName>
        <fullName evidence="2">Rod-binding protein</fullName>
    </submittedName>
</protein>
<comment type="caution">
    <text evidence="2">The sequence shown here is derived from an EMBL/GenBank/DDBJ whole genome shotgun (WGS) entry which is preliminary data.</text>
</comment>
<evidence type="ECO:0000313" key="2">
    <source>
        <dbReference type="EMBL" id="MCW6507346.1"/>
    </source>
</evidence>
<organism evidence="2 3">
    <name type="scientific">Lichenifustis flavocetrariae</name>
    <dbReference type="NCBI Taxonomy" id="2949735"/>
    <lineage>
        <taxon>Bacteria</taxon>
        <taxon>Pseudomonadati</taxon>
        <taxon>Pseudomonadota</taxon>
        <taxon>Alphaproteobacteria</taxon>
        <taxon>Hyphomicrobiales</taxon>
        <taxon>Lichenihabitantaceae</taxon>
        <taxon>Lichenifustis</taxon>
    </lineage>
</organism>
<dbReference type="EMBL" id="JAMOIM010000002">
    <property type="protein sequence ID" value="MCW6507346.1"/>
    <property type="molecule type" value="Genomic_DNA"/>
</dbReference>
<feature type="domain" description="Flagellar protein FlgJ N-terminal" evidence="1">
    <location>
        <begin position="98"/>
        <end position="138"/>
    </location>
</feature>
<evidence type="ECO:0000259" key="1">
    <source>
        <dbReference type="Pfam" id="PF10135"/>
    </source>
</evidence>
<dbReference type="Pfam" id="PF10135">
    <property type="entry name" value="Rod-binding"/>
    <property type="match status" value="1"/>
</dbReference>
<accession>A0AA41YU92</accession>